<evidence type="ECO:0000256" key="1">
    <source>
        <dbReference type="SAM" id="Phobius"/>
    </source>
</evidence>
<protein>
    <submittedName>
        <fullName evidence="2">Uncharacterized protein</fullName>
    </submittedName>
</protein>
<reference evidence="3" key="1">
    <citation type="submission" date="2017-01" db="EMBL/GenBank/DDBJ databases">
        <title>Comparative genomics of anhydrobiosis in the tardigrade Hypsibius dujardini.</title>
        <authorList>
            <person name="Yoshida Y."/>
            <person name="Koutsovoulos G."/>
            <person name="Laetsch D."/>
            <person name="Stevens L."/>
            <person name="Kumar S."/>
            <person name="Horikawa D."/>
            <person name="Ishino K."/>
            <person name="Komine S."/>
            <person name="Tomita M."/>
            <person name="Blaxter M."/>
            <person name="Arakawa K."/>
        </authorList>
    </citation>
    <scope>NUCLEOTIDE SEQUENCE [LARGE SCALE GENOMIC DNA]</scope>
    <source>
        <strain evidence="3">Z151</strain>
    </source>
</reference>
<keyword evidence="3" id="KW-1185">Reference proteome</keyword>
<comment type="caution">
    <text evidence="2">The sequence shown here is derived from an EMBL/GenBank/DDBJ whole genome shotgun (WGS) entry which is preliminary data.</text>
</comment>
<accession>A0A1W0WW16</accession>
<gene>
    <name evidence="2" type="ORF">BV898_06569</name>
</gene>
<dbReference type="Proteomes" id="UP000192578">
    <property type="component" value="Unassembled WGS sequence"/>
</dbReference>
<feature type="transmembrane region" description="Helical" evidence="1">
    <location>
        <begin position="63"/>
        <end position="80"/>
    </location>
</feature>
<sequence length="152" mass="17144">MTCCRHVVNLQNLSDAQAGNLQEYRGIKSGIVRLLLTSFETSSRFFETSSRFFFFRHCHCRSLLSDICFLLASGFLPFFYFARRSVDLIRNWWLFFLGAGKPLTAGVGVFHTGKNAADKPVASQSSPAEEDSALIIIIRRRSISSVSLDHED</sequence>
<dbReference type="AlphaFoldDB" id="A0A1W0WW16"/>
<name>A0A1W0WW16_HYPEX</name>
<evidence type="ECO:0000313" key="2">
    <source>
        <dbReference type="EMBL" id="OQV19333.1"/>
    </source>
</evidence>
<evidence type="ECO:0000313" key="3">
    <source>
        <dbReference type="Proteomes" id="UP000192578"/>
    </source>
</evidence>
<keyword evidence="1" id="KW-0472">Membrane</keyword>
<feature type="transmembrane region" description="Helical" evidence="1">
    <location>
        <begin position="92"/>
        <end position="110"/>
    </location>
</feature>
<organism evidence="2 3">
    <name type="scientific">Hypsibius exemplaris</name>
    <name type="common">Freshwater tardigrade</name>
    <dbReference type="NCBI Taxonomy" id="2072580"/>
    <lineage>
        <taxon>Eukaryota</taxon>
        <taxon>Metazoa</taxon>
        <taxon>Ecdysozoa</taxon>
        <taxon>Tardigrada</taxon>
        <taxon>Eutardigrada</taxon>
        <taxon>Parachela</taxon>
        <taxon>Hypsibioidea</taxon>
        <taxon>Hypsibiidae</taxon>
        <taxon>Hypsibius</taxon>
    </lineage>
</organism>
<keyword evidence="1" id="KW-1133">Transmembrane helix</keyword>
<proteinExistence type="predicted"/>
<keyword evidence="1" id="KW-0812">Transmembrane</keyword>
<dbReference type="EMBL" id="MTYJ01000040">
    <property type="protein sequence ID" value="OQV19333.1"/>
    <property type="molecule type" value="Genomic_DNA"/>
</dbReference>